<name>A0A5S6QEX7_TRIMR</name>
<dbReference type="Pfam" id="PF03099">
    <property type="entry name" value="BPL_LplA_LipB"/>
    <property type="match status" value="1"/>
</dbReference>
<feature type="domain" description="BPL/LPL catalytic" evidence="3">
    <location>
        <begin position="59"/>
        <end position="250"/>
    </location>
</feature>
<dbReference type="Gene3D" id="3.30.930.10">
    <property type="entry name" value="Bira Bifunctional Protein, Domain 2"/>
    <property type="match status" value="1"/>
</dbReference>
<proteinExistence type="inferred from homology"/>
<organism evidence="4 5">
    <name type="scientific">Trichuris muris</name>
    <name type="common">Mouse whipworm</name>
    <dbReference type="NCBI Taxonomy" id="70415"/>
    <lineage>
        <taxon>Eukaryota</taxon>
        <taxon>Metazoa</taxon>
        <taxon>Ecdysozoa</taxon>
        <taxon>Nematoda</taxon>
        <taxon>Enoplea</taxon>
        <taxon>Dorylaimia</taxon>
        <taxon>Trichinellida</taxon>
        <taxon>Trichuridae</taxon>
        <taxon>Trichuris</taxon>
    </lineage>
</organism>
<dbReference type="InterPro" id="IPR045864">
    <property type="entry name" value="aa-tRNA-synth_II/BPL/LPL"/>
</dbReference>
<evidence type="ECO:0000256" key="2">
    <source>
        <dbReference type="ARBA" id="ARBA00022598"/>
    </source>
</evidence>
<evidence type="ECO:0000259" key="3">
    <source>
        <dbReference type="PROSITE" id="PS51733"/>
    </source>
</evidence>
<keyword evidence="2" id="KW-0436">Ligase</keyword>
<dbReference type="NCBIfam" id="TIGR00121">
    <property type="entry name" value="birA_ligase"/>
    <property type="match status" value="1"/>
</dbReference>
<dbReference type="Proteomes" id="UP000046395">
    <property type="component" value="Unassembled WGS sequence"/>
</dbReference>
<reference evidence="5" key="1">
    <citation type="submission" date="2019-12" db="UniProtKB">
        <authorList>
            <consortium name="WormBaseParasite"/>
        </authorList>
    </citation>
    <scope>IDENTIFICATION</scope>
</reference>
<protein>
    <submittedName>
        <fullName evidence="5">BPL/LPL catalytic domain-containing protein</fullName>
    </submittedName>
</protein>
<dbReference type="InterPro" id="IPR003142">
    <property type="entry name" value="BPL_C"/>
</dbReference>
<dbReference type="PANTHER" id="PTHR12835">
    <property type="entry name" value="BIOTIN PROTEIN LIGASE"/>
    <property type="match status" value="1"/>
</dbReference>
<accession>A0A5S6QEX7</accession>
<dbReference type="PANTHER" id="PTHR12835:SF5">
    <property type="entry name" value="BIOTIN--PROTEIN LIGASE"/>
    <property type="match status" value="1"/>
</dbReference>
<dbReference type="AlphaFoldDB" id="A0A5S6QEX7"/>
<dbReference type="InterPro" id="IPR004143">
    <property type="entry name" value="BPL_LPL_catalytic"/>
</dbReference>
<dbReference type="InterPro" id="IPR004408">
    <property type="entry name" value="Biotin_CoA_COase_ligase"/>
</dbReference>
<evidence type="ECO:0000313" key="5">
    <source>
        <dbReference type="WBParaSite" id="TMUE_1000005773.1"/>
    </source>
</evidence>
<dbReference type="STRING" id="70415.A0A5S6QEX7"/>
<dbReference type="WBParaSite" id="TMUE_1000005773.1">
    <property type="protein sequence ID" value="TMUE_1000005773.1"/>
    <property type="gene ID" value="WBGene00302585"/>
</dbReference>
<sequence length="339" mass="38304">MKIQFLRDLSGVKSASYNYLPVLVDSNKNVKESYDRCCWRKYLREHQRNDQTVTAFNSDLYFRHLKTNTIGKVLLYVPVLNSTMNLFDGSVCDADLLNRLVVVADVQREGRGRGANKWISPSGCIAFSFFISRPTSSTLMKYCSWLQHISVLSIVDSIRSSEAYAETPLRLKWPNDIYTADGVKIGGVLVKSAVSSVSCSFVMGCGLNFANEKPTVSLLSILPKNVPQLHAEQVIAMALSRMEQFVSMLEEHKIAELQALYRKHWLHSGQKVTMVDTGELVEVVDLDKHGYLLVRSEEDGKTFSLQPDGNSFDMMHNLIRSKTCNPPRARLFPLERKAK</sequence>
<evidence type="ECO:0000313" key="4">
    <source>
        <dbReference type="Proteomes" id="UP000046395"/>
    </source>
</evidence>
<dbReference type="SUPFAM" id="SSF55681">
    <property type="entry name" value="Class II aaRS and biotin synthetases"/>
    <property type="match status" value="1"/>
</dbReference>
<dbReference type="GO" id="GO:0004077">
    <property type="term" value="F:biotin--[biotin carboxyl-carrier protein] ligase activity"/>
    <property type="evidence" value="ECO:0007669"/>
    <property type="project" value="InterPro"/>
</dbReference>
<dbReference type="GO" id="GO:0005737">
    <property type="term" value="C:cytoplasm"/>
    <property type="evidence" value="ECO:0007669"/>
    <property type="project" value="TreeGrafter"/>
</dbReference>
<comment type="similarity">
    <text evidence="1">Belongs to the biotin--protein ligase family.</text>
</comment>
<keyword evidence="4" id="KW-1185">Reference proteome</keyword>
<evidence type="ECO:0000256" key="1">
    <source>
        <dbReference type="ARBA" id="ARBA00009934"/>
    </source>
</evidence>
<dbReference type="Pfam" id="PF02237">
    <property type="entry name" value="BPL_C"/>
    <property type="match status" value="1"/>
</dbReference>
<dbReference type="PROSITE" id="PS51733">
    <property type="entry name" value="BPL_LPL_CATALYTIC"/>
    <property type="match status" value="1"/>
</dbReference>